<protein>
    <recommendedName>
        <fullName evidence="1">Reverse transcriptase Ty1/copia-type domain-containing protein</fullName>
    </recommendedName>
</protein>
<reference evidence="2" key="4">
    <citation type="submission" date="2019-03" db="UniProtKB">
        <authorList>
            <consortium name="EnsemblPlants"/>
        </authorList>
    </citation>
    <scope>IDENTIFICATION</scope>
</reference>
<dbReference type="InterPro" id="IPR043502">
    <property type="entry name" value="DNA/RNA_pol_sf"/>
</dbReference>
<dbReference type="PANTHER" id="PTHR11439:SF524">
    <property type="entry name" value="RNA-DIRECTED DNA POLYMERASE, PROTEIN KINASE RLK-PELLE-DLSV FAMILY"/>
    <property type="match status" value="1"/>
</dbReference>
<organism evidence="2 3">
    <name type="scientific">Aegilops tauschii subsp. strangulata</name>
    <name type="common">Goatgrass</name>
    <dbReference type="NCBI Taxonomy" id="200361"/>
    <lineage>
        <taxon>Eukaryota</taxon>
        <taxon>Viridiplantae</taxon>
        <taxon>Streptophyta</taxon>
        <taxon>Embryophyta</taxon>
        <taxon>Tracheophyta</taxon>
        <taxon>Spermatophyta</taxon>
        <taxon>Magnoliopsida</taxon>
        <taxon>Liliopsida</taxon>
        <taxon>Poales</taxon>
        <taxon>Poaceae</taxon>
        <taxon>BOP clade</taxon>
        <taxon>Pooideae</taxon>
        <taxon>Triticodae</taxon>
        <taxon>Triticeae</taxon>
        <taxon>Triticinae</taxon>
        <taxon>Aegilops</taxon>
    </lineage>
</organism>
<dbReference type="Proteomes" id="UP000015105">
    <property type="component" value="Chromosome 3D"/>
</dbReference>
<dbReference type="PANTHER" id="PTHR11439">
    <property type="entry name" value="GAG-POL-RELATED RETROTRANSPOSON"/>
    <property type="match status" value="1"/>
</dbReference>
<dbReference type="AlphaFoldDB" id="A0A453F1T2"/>
<name>A0A453F1T2_AEGTS</name>
<dbReference type="Pfam" id="PF07727">
    <property type="entry name" value="RVT_2"/>
    <property type="match status" value="1"/>
</dbReference>
<reference evidence="2" key="3">
    <citation type="journal article" date="2017" name="Nature">
        <title>Genome sequence of the progenitor of the wheat D genome Aegilops tauschii.</title>
        <authorList>
            <person name="Luo M.C."/>
            <person name="Gu Y.Q."/>
            <person name="Puiu D."/>
            <person name="Wang H."/>
            <person name="Twardziok S.O."/>
            <person name="Deal K.R."/>
            <person name="Huo N."/>
            <person name="Zhu T."/>
            <person name="Wang L."/>
            <person name="Wang Y."/>
            <person name="McGuire P.E."/>
            <person name="Liu S."/>
            <person name="Long H."/>
            <person name="Ramasamy R.K."/>
            <person name="Rodriguez J.C."/>
            <person name="Van S.L."/>
            <person name="Yuan L."/>
            <person name="Wang Z."/>
            <person name="Xia Z."/>
            <person name="Xiao L."/>
            <person name="Anderson O.D."/>
            <person name="Ouyang S."/>
            <person name="Liang Y."/>
            <person name="Zimin A.V."/>
            <person name="Pertea G."/>
            <person name="Qi P."/>
            <person name="Bennetzen J.L."/>
            <person name="Dai X."/>
            <person name="Dawson M.W."/>
            <person name="Muller H.G."/>
            <person name="Kugler K."/>
            <person name="Rivarola-Duarte L."/>
            <person name="Spannagl M."/>
            <person name="Mayer K.F.X."/>
            <person name="Lu F.H."/>
            <person name="Bevan M.W."/>
            <person name="Leroy P."/>
            <person name="Li P."/>
            <person name="You F.M."/>
            <person name="Sun Q."/>
            <person name="Liu Z."/>
            <person name="Lyons E."/>
            <person name="Wicker T."/>
            <person name="Salzberg S.L."/>
            <person name="Devos K.M."/>
            <person name="Dvorak J."/>
        </authorList>
    </citation>
    <scope>NUCLEOTIDE SEQUENCE [LARGE SCALE GENOMIC DNA]</scope>
    <source>
        <strain evidence="2">cv. AL8/78</strain>
    </source>
</reference>
<dbReference type="InterPro" id="IPR013103">
    <property type="entry name" value="RVT_2"/>
</dbReference>
<dbReference type="EnsemblPlants" id="AET3Gv20544000.1">
    <property type="protein sequence ID" value="AET3Gv20544000.1"/>
    <property type="gene ID" value="AET3Gv20544000"/>
</dbReference>
<evidence type="ECO:0000313" key="3">
    <source>
        <dbReference type="Proteomes" id="UP000015105"/>
    </source>
</evidence>
<dbReference type="STRING" id="200361.A0A453F1T2"/>
<dbReference type="Gramene" id="AET3Gv20544000.1">
    <property type="protein sequence ID" value="AET3Gv20544000.1"/>
    <property type="gene ID" value="AET3Gv20544000"/>
</dbReference>
<keyword evidence="3" id="KW-1185">Reference proteome</keyword>
<reference evidence="2" key="5">
    <citation type="journal article" date="2021" name="G3 (Bethesda)">
        <title>Aegilops tauschii genome assembly Aet v5.0 features greater sequence contiguity and improved annotation.</title>
        <authorList>
            <person name="Wang L."/>
            <person name="Zhu T."/>
            <person name="Rodriguez J.C."/>
            <person name="Deal K.R."/>
            <person name="Dubcovsky J."/>
            <person name="McGuire P.E."/>
            <person name="Lux T."/>
            <person name="Spannagl M."/>
            <person name="Mayer K.F.X."/>
            <person name="Baldrich P."/>
            <person name="Meyers B.C."/>
            <person name="Huo N."/>
            <person name="Gu Y.Q."/>
            <person name="Zhou H."/>
            <person name="Devos K.M."/>
            <person name="Bennetzen J.L."/>
            <person name="Unver T."/>
            <person name="Budak H."/>
            <person name="Gulick P.J."/>
            <person name="Galiba G."/>
            <person name="Kalapos B."/>
            <person name="Nelson D.R."/>
            <person name="Li P."/>
            <person name="You F.M."/>
            <person name="Luo M.C."/>
            <person name="Dvorak J."/>
        </authorList>
    </citation>
    <scope>NUCLEOTIDE SEQUENCE [LARGE SCALE GENOMIC DNA]</scope>
    <source>
        <strain evidence="2">cv. AL8/78</strain>
    </source>
</reference>
<proteinExistence type="predicted"/>
<sequence>NAFLHGSLQETVYCQQPLGFENPSFPTHVCLLQKSLYGLKQAPRAWFQRFSSFIQTIGFTPSLSDTSLFVYHQTSDTAYLLLYVDDIILTASSQKFLDHIVSLLRSEFSMTDLGLLHHFLGIAVVRDSSSLFLSQRQYILDLLNRAGMLDCQSSRTPVDTSFKLSATGEPFSDPTLYRSLTGALQYLTITRLEISFAVQQACLYMHDPRVPHYNHVKHILRYLKGTLNHGLHLNNSSPNSLTAYSDADWAGCPDTRRSTSGFCVFLGNNLISWSSKRQVTVSRSSAEAEYRAVAHAVADTIWIRQLLSELHRPIEQATIVYCDNISAVYMTSNPV</sequence>
<dbReference type="CDD" id="cd09272">
    <property type="entry name" value="RNase_HI_RT_Ty1"/>
    <property type="match status" value="1"/>
</dbReference>
<feature type="domain" description="Reverse transcriptase Ty1/copia-type" evidence="1">
    <location>
        <begin position="2"/>
        <end position="158"/>
    </location>
</feature>
<reference evidence="3" key="1">
    <citation type="journal article" date="2014" name="Science">
        <title>Ancient hybridizations among the ancestral genomes of bread wheat.</title>
        <authorList>
            <consortium name="International Wheat Genome Sequencing Consortium,"/>
            <person name="Marcussen T."/>
            <person name="Sandve S.R."/>
            <person name="Heier L."/>
            <person name="Spannagl M."/>
            <person name="Pfeifer M."/>
            <person name="Jakobsen K.S."/>
            <person name="Wulff B.B."/>
            <person name="Steuernagel B."/>
            <person name="Mayer K.F."/>
            <person name="Olsen O.A."/>
        </authorList>
    </citation>
    <scope>NUCLEOTIDE SEQUENCE [LARGE SCALE GENOMIC DNA]</scope>
    <source>
        <strain evidence="3">cv. AL8/78</strain>
    </source>
</reference>
<evidence type="ECO:0000313" key="2">
    <source>
        <dbReference type="EnsemblPlants" id="AET3Gv20544000.1"/>
    </source>
</evidence>
<dbReference type="SUPFAM" id="SSF56672">
    <property type="entry name" value="DNA/RNA polymerases"/>
    <property type="match status" value="1"/>
</dbReference>
<evidence type="ECO:0000259" key="1">
    <source>
        <dbReference type="Pfam" id="PF07727"/>
    </source>
</evidence>
<accession>A0A453F1T2</accession>
<reference evidence="3" key="2">
    <citation type="journal article" date="2017" name="Nat. Plants">
        <title>The Aegilops tauschii genome reveals multiple impacts of transposons.</title>
        <authorList>
            <person name="Zhao G."/>
            <person name="Zou C."/>
            <person name="Li K."/>
            <person name="Wang K."/>
            <person name="Li T."/>
            <person name="Gao L."/>
            <person name="Zhang X."/>
            <person name="Wang H."/>
            <person name="Yang Z."/>
            <person name="Liu X."/>
            <person name="Jiang W."/>
            <person name="Mao L."/>
            <person name="Kong X."/>
            <person name="Jiao Y."/>
            <person name="Jia J."/>
        </authorList>
    </citation>
    <scope>NUCLEOTIDE SEQUENCE [LARGE SCALE GENOMIC DNA]</scope>
    <source>
        <strain evidence="3">cv. AL8/78</strain>
    </source>
</reference>